<dbReference type="InterPro" id="IPR012340">
    <property type="entry name" value="NA-bd_OB-fold"/>
</dbReference>
<evidence type="ECO:0000256" key="1">
    <source>
        <dbReference type="ARBA" id="ARBA00004123"/>
    </source>
</evidence>
<gene>
    <name evidence="4" type="ORF">TGDOM2_214480</name>
</gene>
<dbReference type="InterPro" id="IPR013970">
    <property type="entry name" value="Rfa2"/>
</dbReference>
<dbReference type="GO" id="GO:0031981">
    <property type="term" value="C:nuclear lumen"/>
    <property type="evidence" value="ECO:0007669"/>
    <property type="project" value="UniProtKB-ARBA"/>
</dbReference>
<sequence length="205" mass="21618">MPSWHAVLSPLSSASFLSFDAFCGLSSRLPSAVPGFPLFLILSLSAASPPCRCFSTMYAGIGDPSGGFGAPAYEKYPRGEETKTYRLVNGKFLPRYVSQPVRLLGFLKSLEESGSRLVFTTTDGVTVSCALASPSSEDAATMDKVLAVCGIVSAASPPLLTDAFFTPLGNELNSEQADEVVALAHHDFFSPFYSAATDAPAGHPH</sequence>
<dbReference type="GO" id="GO:0006310">
    <property type="term" value="P:DNA recombination"/>
    <property type="evidence" value="ECO:0007669"/>
    <property type="project" value="InterPro"/>
</dbReference>
<dbReference type="Pfam" id="PF08661">
    <property type="entry name" value="Rep_fac-A_3"/>
    <property type="match status" value="1"/>
</dbReference>
<reference evidence="4 5" key="1">
    <citation type="submission" date="2014-02" db="EMBL/GenBank/DDBJ databases">
        <authorList>
            <person name="Sibley D."/>
            <person name="Venepally P."/>
            <person name="Karamycheva S."/>
            <person name="Hadjithomas M."/>
            <person name="Khan A."/>
            <person name="Brunk B."/>
            <person name="Roos D."/>
            <person name="Caler E."/>
            <person name="Lorenzi H."/>
        </authorList>
    </citation>
    <scope>NUCLEOTIDE SEQUENCE [LARGE SCALE GENOMIC DNA]</scope>
    <source>
        <strain evidence="4 5">GAB2-2007-GAL-DOM2</strain>
    </source>
</reference>
<comment type="similarity">
    <text evidence="2">Belongs to the replication factor A protein 3 family.</text>
</comment>
<evidence type="ECO:0000256" key="3">
    <source>
        <dbReference type="ARBA" id="ARBA00023242"/>
    </source>
</evidence>
<keyword evidence="3" id="KW-0539">Nucleus</keyword>
<accession>A0A086JUZ2</accession>
<comment type="caution">
    <text evidence="4">The sequence shown here is derived from an EMBL/GenBank/DDBJ whole genome shotgun (WGS) entry which is preliminary data.</text>
</comment>
<dbReference type="GO" id="GO:0003677">
    <property type="term" value="F:DNA binding"/>
    <property type="evidence" value="ECO:0007669"/>
    <property type="project" value="InterPro"/>
</dbReference>
<dbReference type="Gene3D" id="2.40.50.140">
    <property type="entry name" value="Nucleic acid-binding proteins"/>
    <property type="match status" value="1"/>
</dbReference>
<evidence type="ECO:0000256" key="2">
    <source>
        <dbReference type="ARBA" id="ARBA00009761"/>
    </source>
</evidence>
<evidence type="ECO:0000313" key="5">
    <source>
        <dbReference type="Proteomes" id="UP000028837"/>
    </source>
</evidence>
<dbReference type="Proteomes" id="UP000028837">
    <property type="component" value="Unassembled WGS sequence"/>
</dbReference>
<proteinExistence type="inferred from homology"/>
<name>A0A086JUZ2_TOXGO</name>
<dbReference type="EMBL" id="AHZU02001134">
    <property type="protein sequence ID" value="KFG35960.1"/>
    <property type="molecule type" value="Genomic_DNA"/>
</dbReference>
<organism evidence="4 5">
    <name type="scientific">Toxoplasma gondii GAB2-2007-GAL-DOM2</name>
    <dbReference type="NCBI Taxonomy" id="1130820"/>
    <lineage>
        <taxon>Eukaryota</taxon>
        <taxon>Sar</taxon>
        <taxon>Alveolata</taxon>
        <taxon>Apicomplexa</taxon>
        <taxon>Conoidasida</taxon>
        <taxon>Coccidia</taxon>
        <taxon>Eucoccidiorida</taxon>
        <taxon>Eimeriorina</taxon>
        <taxon>Sarcocystidae</taxon>
        <taxon>Toxoplasma</taxon>
    </lineage>
</organism>
<evidence type="ECO:0000313" key="4">
    <source>
        <dbReference type="EMBL" id="KFG35960.1"/>
    </source>
</evidence>
<dbReference type="SUPFAM" id="SSF50249">
    <property type="entry name" value="Nucleic acid-binding proteins"/>
    <property type="match status" value="1"/>
</dbReference>
<dbReference type="OrthoDB" id="329678at2759"/>
<dbReference type="GO" id="GO:0006260">
    <property type="term" value="P:DNA replication"/>
    <property type="evidence" value="ECO:0007669"/>
    <property type="project" value="InterPro"/>
</dbReference>
<dbReference type="AlphaFoldDB" id="A0A086JUZ2"/>
<comment type="subcellular location">
    <subcellularLocation>
        <location evidence="1">Nucleus</location>
    </subcellularLocation>
</comment>
<dbReference type="VEuPathDB" id="ToxoDB:TGDOM2_214480"/>
<dbReference type="GO" id="GO:0006281">
    <property type="term" value="P:DNA repair"/>
    <property type="evidence" value="ECO:0007669"/>
    <property type="project" value="InterPro"/>
</dbReference>
<protein>
    <submittedName>
        <fullName evidence="4">Replication factor a protein 3 protein</fullName>
    </submittedName>
</protein>